<dbReference type="CDD" id="cd01335">
    <property type="entry name" value="Radical_SAM"/>
    <property type="match status" value="1"/>
</dbReference>
<dbReference type="Gene3D" id="3.80.30.30">
    <property type="match status" value="1"/>
</dbReference>
<sequence>MTPQEQDLTTITPTRLWVPKHVLITRAASELPHTAEIVRRCEAAGVEDIRILSGNALTGLRGATERETYASAKNTLAVVVAPPSALKPQPIPPSADWRIDLAKGCPAHCQYCYLAGSLQGPPVTRVYANLDDVLDGVRTHAGRGTVTSGTIERGGEGTTFEMSCYTDPLGIENVTGSLAAAISRVGSGEFGEDVQLRFTTKFDDVGELVTLDHGGRTRVRFSVNAAEVANRFEGGTARMPARLTALRAVAAAGYRVGLTIAPIMPIPGWREQYGALLDDVAAALDGIDALDLTAEIITHRFTPASKEVLLGWYPRTKLEMDEDLRSQKRSKFGGVKYVYPKQTMSEMRTWFVEELERRVPAARLLYWT</sequence>
<dbReference type="PANTHER" id="PTHR37822:SF2">
    <property type="entry name" value="SPORE PHOTOPRODUCT LYASE"/>
    <property type="match status" value="1"/>
</dbReference>
<name>A0A7X1NQF2_9MICC</name>
<dbReference type="EMBL" id="VJXX01000002">
    <property type="protein sequence ID" value="MPY11013.1"/>
    <property type="molecule type" value="Genomic_DNA"/>
</dbReference>
<dbReference type="OrthoDB" id="9787095at2"/>
<accession>A0A7X1NQF2</accession>
<dbReference type="GO" id="GO:0042601">
    <property type="term" value="C:endospore-forming forespore"/>
    <property type="evidence" value="ECO:0007669"/>
    <property type="project" value="TreeGrafter"/>
</dbReference>
<dbReference type="RefSeq" id="WP_152814707.1">
    <property type="nucleotide sequence ID" value="NZ_VJXX01000002.1"/>
</dbReference>
<comment type="caution">
    <text evidence="1">The sequence shown here is derived from an EMBL/GenBank/DDBJ whole genome shotgun (WGS) entry which is preliminary data.</text>
</comment>
<gene>
    <name evidence="1" type="ORF">FNH21_09830</name>
</gene>
<dbReference type="InterPro" id="IPR049539">
    <property type="entry name" value="SPL"/>
</dbReference>
<protein>
    <submittedName>
        <fullName evidence="1">Radical SAM protein</fullName>
    </submittedName>
</protein>
<dbReference type="Proteomes" id="UP000326464">
    <property type="component" value="Unassembled WGS sequence"/>
</dbReference>
<dbReference type="GO" id="GO:1904047">
    <property type="term" value="F:S-adenosyl-L-methionine binding"/>
    <property type="evidence" value="ECO:0007669"/>
    <property type="project" value="TreeGrafter"/>
</dbReference>
<reference evidence="2" key="1">
    <citation type="submission" date="2019-07" db="EMBL/GenBank/DDBJ databases">
        <title>Arthrobacter KR32 sp. nov., isolated from mountain cheese made of cows milk.</title>
        <authorList>
            <person name="Flegler A."/>
        </authorList>
    </citation>
    <scope>NUCLEOTIDE SEQUENCE [LARGE SCALE GENOMIC DNA]</scope>
    <source>
        <strain evidence="2">KR32</strain>
    </source>
</reference>
<dbReference type="Pfam" id="PF20903">
    <property type="entry name" value="SPL"/>
    <property type="match status" value="1"/>
</dbReference>
<keyword evidence="2" id="KW-1185">Reference proteome</keyword>
<evidence type="ECO:0000313" key="1">
    <source>
        <dbReference type="EMBL" id="MPY11013.1"/>
    </source>
</evidence>
<dbReference type="AlphaFoldDB" id="A0A7X1NQF2"/>
<proteinExistence type="predicted"/>
<organism evidence="1 2">
    <name type="scientific">Arthrobacter bussei</name>
    <dbReference type="NCBI Taxonomy" id="2594179"/>
    <lineage>
        <taxon>Bacteria</taxon>
        <taxon>Bacillati</taxon>
        <taxon>Actinomycetota</taxon>
        <taxon>Actinomycetes</taxon>
        <taxon>Micrococcales</taxon>
        <taxon>Micrococcaceae</taxon>
        <taxon>Arthrobacter</taxon>
    </lineage>
</organism>
<evidence type="ECO:0000313" key="2">
    <source>
        <dbReference type="Proteomes" id="UP000326464"/>
    </source>
</evidence>
<dbReference type="GO" id="GO:0003913">
    <property type="term" value="F:DNA photolyase activity"/>
    <property type="evidence" value="ECO:0007669"/>
    <property type="project" value="TreeGrafter"/>
</dbReference>
<dbReference type="GO" id="GO:0051539">
    <property type="term" value="F:4 iron, 4 sulfur cluster binding"/>
    <property type="evidence" value="ECO:0007669"/>
    <property type="project" value="TreeGrafter"/>
</dbReference>
<dbReference type="PANTHER" id="PTHR37822">
    <property type="entry name" value="SPORE PHOTOPRODUCT LYASE-RELATED"/>
    <property type="match status" value="1"/>
</dbReference>
<dbReference type="Gene3D" id="3.40.50.12110">
    <property type="match status" value="1"/>
</dbReference>